<feature type="transmembrane region" description="Helical" evidence="7">
    <location>
        <begin position="283"/>
        <end position="302"/>
    </location>
</feature>
<dbReference type="AlphaFoldDB" id="A0A916S6I7"/>
<evidence type="ECO:0000256" key="6">
    <source>
        <dbReference type="ARBA" id="ARBA00023136"/>
    </source>
</evidence>
<comment type="caution">
    <text evidence="9">The sequence shown here is derived from an EMBL/GenBank/DDBJ whole genome shotgun (WGS) entry which is preliminary data.</text>
</comment>
<keyword evidence="5 7" id="KW-1133">Transmembrane helix</keyword>
<dbReference type="PANTHER" id="PTHR33406">
    <property type="entry name" value="MEMBRANE PROTEIN MJ1562-RELATED"/>
    <property type="match status" value="1"/>
</dbReference>
<feature type="transmembrane region" description="Helical" evidence="7">
    <location>
        <begin position="871"/>
        <end position="887"/>
    </location>
</feature>
<organism evidence="9 10">
    <name type="scientific">Ornithinibacillus halotolerans</name>
    <dbReference type="NCBI Taxonomy" id="1274357"/>
    <lineage>
        <taxon>Bacteria</taxon>
        <taxon>Bacillati</taxon>
        <taxon>Bacillota</taxon>
        <taxon>Bacilli</taxon>
        <taxon>Bacillales</taxon>
        <taxon>Bacillaceae</taxon>
        <taxon>Ornithinibacillus</taxon>
    </lineage>
</organism>
<dbReference type="Gene3D" id="1.20.1640.10">
    <property type="entry name" value="Multidrug efflux transporter AcrB transmembrane domain"/>
    <property type="match status" value="2"/>
</dbReference>
<keyword evidence="6 7" id="KW-0472">Membrane</keyword>
<dbReference type="InterPro" id="IPR050545">
    <property type="entry name" value="Mycobact_MmpL"/>
</dbReference>
<evidence type="ECO:0000256" key="2">
    <source>
        <dbReference type="ARBA" id="ARBA00010157"/>
    </source>
</evidence>
<keyword evidence="10" id="KW-1185">Reference proteome</keyword>
<proteinExistence type="inferred from homology"/>
<evidence type="ECO:0000256" key="1">
    <source>
        <dbReference type="ARBA" id="ARBA00004651"/>
    </source>
</evidence>
<dbReference type="EMBL" id="BMEY01000018">
    <property type="protein sequence ID" value="GGA85761.1"/>
    <property type="molecule type" value="Genomic_DNA"/>
</dbReference>
<feature type="transmembrane region" description="Helical" evidence="7">
    <location>
        <begin position="182"/>
        <end position="199"/>
    </location>
</feature>
<feature type="transmembrane region" description="Helical" evidence="7">
    <location>
        <begin position="894"/>
        <end position="920"/>
    </location>
</feature>
<evidence type="ECO:0000259" key="8">
    <source>
        <dbReference type="Pfam" id="PF03176"/>
    </source>
</evidence>
<evidence type="ECO:0000256" key="7">
    <source>
        <dbReference type="SAM" id="Phobius"/>
    </source>
</evidence>
<comment type="subcellular location">
    <subcellularLocation>
        <location evidence="1">Cell membrane</location>
        <topology evidence="1">Multi-pass membrane protein</topology>
    </subcellularLocation>
</comment>
<dbReference type="GO" id="GO:0005886">
    <property type="term" value="C:plasma membrane"/>
    <property type="evidence" value="ECO:0007669"/>
    <property type="project" value="UniProtKB-SubCell"/>
</dbReference>
<feature type="transmembrane region" description="Helical" evidence="7">
    <location>
        <begin position="995"/>
        <end position="1019"/>
    </location>
</feature>
<feature type="transmembrane region" description="Helical" evidence="7">
    <location>
        <begin position="360"/>
        <end position="380"/>
    </location>
</feature>
<dbReference type="SUPFAM" id="SSF82866">
    <property type="entry name" value="Multidrug efflux transporter AcrB transmembrane domain"/>
    <property type="match status" value="2"/>
</dbReference>
<evidence type="ECO:0000313" key="9">
    <source>
        <dbReference type="EMBL" id="GGA85761.1"/>
    </source>
</evidence>
<dbReference type="Pfam" id="PF03176">
    <property type="entry name" value="MMPL"/>
    <property type="match status" value="2"/>
</dbReference>
<dbReference type="PANTHER" id="PTHR33406:SF6">
    <property type="entry name" value="MEMBRANE PROTEIN YDGH-RELATED"/>
    <property type="match status" value="1"/>
</dbReference>
<name>A0A916S6I7_9BACI</name>
<keyword evidence="3" id="KW-1003">Cell membrane</keyword>
<feature type="domain" description="Membrane transport protein MMPL" evidence="8">
    <location>
        <begin position="42"/>
        <end position="364"/>
    </location>
</feature>
<feature type="domain" description="Membrane transport protein MMPL" evidence="8">
    <location>
        <begin position="728"/>
        <end position="1033"/>
    </location>
</feature>
<feature type="transmembrane region" description="Helical" evidence="7">
    <location>
        <begin position="926"/>
        <end position="949"/>
    </location>
</feature>
<dbReference type="Proteomes" id="UP000613512">
    <property type="component" value="Unassembled WGS sequence"/>
</dbReference>
<evidence type="ECO:0000256" key="5">
    <source>
        <dbReference type="ARBA" id="ARBA00022989"/>
    </source>
</evidence>
<evidence type="ECO:0000256" key="4">
    <source>
        <dbReference type="ARBA" id="ARBA00022692"/>
    </source>
</evidence>
<protein>
    <submittedName>
        <fullName evidence="9">Transporter</fullName>
    </submittedName>
</protein>
<reference evidence="9" key="2">
    <citation type="submission" date="2020-09" db="EMBL/GenBank/DDBJ databases">
        <authorList>
            <person name="Sun Q."/>
            <person name="Zhou Y."/>
        </authorList>
    </citation>
    <scope>NUCLEOTIDE SEQUENCE</scope>
    <source>
        <strain evidence="9">CGMCC 1.12408</strain>
    </source>
</reference>
<evidence type="ECO:0000313" key="10">
    <source>
        <dbReference type="Proteomes" id="UP000613512"/>
    </source>
</evidence>
<gene>
    <name evidence="9" type="ORF">GCM10008025_30940</name>
</gene>
<feature type="transmembrane region" description="Helical" evidence="7">
    <location>
        <begin position="7"/>
        <end position="26"/>
    </location>
</feature>
<feature type="transmembrane region" description="Helical" evidence="7">
    <location>
        <begin position="236"/>
        <end position="255"/>
    </location>
</feature>
<comment type="similarity">
    <text evidence="2">Belongs to the resistance-nodulation-cell division (RND) (TC 2.A.6) family. MmpL subfamily.</text>
</comment>
<reference evidence="9" key="1">
    <citation type="journal article" date="2014" name="Int. J. Syst. Evol. Microbiol.">
        <title>Complete genome sequence of Corynebacterium casei LMG S-19264T (=DSM 44701T), isolated from a smear-ripened cheese.</title>
        <authorList>
            <consortium name="US DOE Joint Genome Institute (JGI-PGF)"/>
            <person name="Walter F."/>
            <person name="Albersmeier A."/>
            <person name="Kalinowski J."/>
            <person name="Ruckert C."/>
        </authorList>
    </citation>
    <scope>NUCLEOTIDE SEQUENCE</scope>
    <source>
        <strain evidence="9">CGMCC 1.12408</strain>
    </source>
</reference>
<dbReference type="Gene3D" id="1.10.287.950">
    <property type="entry name" value="Methyl-accepting chemotaxis protein"/>
    <property type="match status" value="1"/>
</dbReference>
<dbReference type="RefSeq" id="WP_188385583.1">
    <property type="nucleotide sequence ID" value="NZ_BMEY01000018.1"/>
</dbReference>
<evidence type="ECO:0000256" key="3">
    <source>
        <dbReference type="ARBA" id="ARBA00022475"/>
    </source>
</evidence>
<accession>A0A916S6I7</accession>
<keyword evidence="4 7" id="KW-0812">Transmembrane</keyword>
<dbReference type="InterPro" id="IPR004869">
    <property type="entry name" value="MMPL_dom"/>
</dbReference>
<sequence length="1038" mass="113151">MKQIIRFRWVIAILWIVVAVSLFIFAPNLQELVREKGQITAPEDSPSVQAGRVLDTMSTDDAGSKTSSVLVFYEEDGFTQQEKDEVANVITRLEENEQELGVTNILSFLDDKAIEEQTVASDGKTIIVPFQLSLDNKDIMEARDSIYELIDDINIEHYLTGEAFISQDIITNSEEGLKKTEIITVGLILIILFAVFKSLVAPFIPLLTVGISYLAAQGIVSILADTINFPLSTFTQIFMVAVMFGIGTDYCILLISRFKEELASDISIKQAVINTYKFSGKTILFAGIAVLIGFSTIGLSSFSLYQSAVAVAVGVFVVLIALATLVPFFLVVLGKKLFWPFDKTVSHKDSKLWGSAGNLAWGRPIIALLIVAVITVPALLTYDGDKSYNSLEEIGDSYASVKGFNYIADSFGPGQIMPTTVVLEANEPIDTAEEFQQMERISEALSKIEGVDHVRSATRPTGEIIEDFKVEQFTGQLADGIGQSTDGISQIEAGLTEAASELENSKPQLEEAQSGVDELLAGTEAARSGIQDVQSALHQIANGIEAGALGTGEVKSGLVAIKDNLSQTIAGNKELLNGYQQLAAGLSNLNEQQFSSLAQLPGTINQVYSSLGSVLQNHPELQQDTDFMTAYLTLEELSKQVEPLGNIKQLMETQVIAPLHQLNDQNEQYNLAMSISAQEQIIAGIDELITGVEQLESGLHQAASGQSQVVTNLPNLEEGLSQLYGGQEQLKTAFQDMQNQLSELSTGLGEGASGLQQVGDGLNEVKGYLAEIETDENNPIVMIPEEALENKTFMEGAGIYLSDDKSIAKFEVVLAINPYSTEALQLIDVIQNKVDEVKQQTIFENSESLLGGITSTNNDLQNVSDEDYSKTVVYMIAGIFIILIILLRSIIMPIYLIGSLVITYFTSMAFAEIIFVNVLGFDGLTWAVPFFAFVMLTALGIDYSIFLMDRFNEYREANLKEAMITAMKKMGTVIISAAVILGGTFGAMLPSGVLSILQIATVVLIGLFLYAIVMLPLFIPVMVKLFGNANWWPFNYKK</sequence>
<feature type="transmembrane region" description="Helical" evidence="7">
    <location>
        <begin position="308"/>
        <end position="333"/>
    </location>
</feature>
<feature type="transmembrane region" description="Helical" evidence="7">
    <location>
        <begin position="970"/>
        <end position="989"/>
    </location>
</feature>